<dbReference type="GeneID" id="54998802"/>
<protein>
    <submittedName>
        <fullName evidence="1">Uncharacterized protein</fullName>
    </submittedName>
</protein>
<dbReference type="KEGG" id="vg:54998802"/>
<sequence length="113" mass="13356">MQTLDVTMSDMQEAVSNILETDALHQIDMFIAELRSYGIDNVEQLEEAYSGCFPSVEAFSENFIEECYSDALDAMPTFLQTAVDYEMVWHQSLQYDFTEIYFDYEYYFFNRHV</sequence>
<evidence type="ECO:0000313" key="2">
    <source>
        <dbReference type="Proteomes" id="UP000584901"/>
    </source>
</evidence>
<keyword evidence="2" id="KW-1185">Reference proteome</keyword>
<accession>D6PGY5</accession>
<name>D6PGY5_9CAUD</name>
<evidence type="ECO:0000313" key="1">
    <source>
        <dbReference type="EMBL" id="ADD94986.1"/>
    </source>
</evidence>
<dbReference type="EMBL" id="GU943054">
    <property type="protein sequence ID" value="ADD94986.1"/>
    <property type="molecule type" value="Genomic_DNA"/>
</dbReference>
<dbReference type="RefSeq" id="YP_009807912.1">
    <property type="nucleotide sequence ID" value="NC_048031.1"/>
</dbReference>
<organism evidence="1 2">
    <name type="scientific">uncultured phage MedDCM-OCT-S04-C24</name>
    <dbReference type="NCBI Taxonomy" id="743543"/>
    <lineage>
        <taxon>Viruses</taxon>
        <taxon>Duplodnaviria</taxon>
        <taxon>Heunggongvirae</taxon>
        <taxon>Uroviricota</taxon>
        <taxon>Caudoviricetes</taxon>
        <taxon>Autographivirales</taxon>
        <taxon>Pekhitvirus</taxon>
        <taxon>Pekhitvirus S04C24</taxon>
    </lineage>
</organism>
<dbReference type="Proteomes" id="UP000584901">
    <property type="component" value="Segment"/>
</dbReference>
<reference evidence="1 2" key="1">
    <citation type="journal article" date="2010" name="ISME J.">
        <title>Metagenome of the Mediterranean deep chlorophyll maximum studied by direct and fosmid library 454 pyrosequencing.</title>
        <authorList>
            <person name="Ghai R."/>
            <person name="Martin-Cuadrado A.B."/>
            <person name="Molto A.G."/>
            <person name="Heredia I.G."/>
            <person name="Cabrera R."/>
            <person name="Martin J."/>
            <person name="Verdu M."/>
            <person name="Deschamps P."/>
            <person name="Moreira D."/>
            <person name="Lopez-Garcia P."/>
            <person name="Mira A."/>
            <person name="Rodriguez-Valera F."/>
        </authorList>
    </citation>
    <scope>NUCLEOTIDE SEQUENCE [LARGE SCALE GENOMIC DNA]</scope>
</reference>
<proteinExistence type="predicted"/>